<evidence type="ECO:0000256" key="4">
    <source>
        <dbReference type="ARBA" id="ARBA00023125"/>
    </source>
</evidence>
<dbReference type="PROSITE" id="PS50048">
    <property type="entry name" value="ZN2_CY6_FUNGAL_2"/>
    <property type="match status" value="1"/>
</dbReference>
<dbReference type="Pfam" id="PF04082">
    <property type="entry name" value="Fungal_trans"/>
    <property type="match status" value="1"/>
</dbReference>
<feature type="compositionally biased region" description="Low complexity" evidence="7">
    <location>
        <begin position="92"/>
        <end position="110"/>
    </location>
</feature>
<sequence length="681" mass="75915">MDLDTDDAVSDHRTAEQRGRRTSNLRSCFNCNRKKIRCDKKLPCTACTRSDKQCSYPASGPRSRRTKMTMMEEMASRVSTLEKSLKDARNQTSSVATSSAPASGSTVTTPRMQTGDSGERIRDDILVQEGSSSQYFNEILLSRVLEEEHHIGSALTNQATTPTPRTEHPSISPFSALGIVSSPFFTQTPSTFHPSKSVAMRLWNVYVTNVDCDACQKLLHVPTDEAKVFSTVDKPNEAPLDNHALCFAIYYCAVVALDEADAYPILGGERAPHLLSFKIGLEQALAQADYLDQPTVTSLRALAIYLAALRVNNRGRGVWVLNGLAIRLAQSIGIHRDGARLGLSPFESEIRRRLWWHLLSRDGRAGEDYGLQDTEHLLLSCDVPLPLNVDDADLYPDMKELPPERKGWTGMTFDLINIELVKAAQRLSALAASSYSSPGVAPSEDVRKSVLDQSRERIQERLRYCNPVIPQQRMTLFCASWLLRKVDFVTRQQWSLLQHHSSPRSEDFATEENLQEALELLQPRLEEGDELLKPYGWAKKAYPQYHVTMYVLWHLCIKPDGPSTGRAWRAVDTLFSTELWHETTSGYGPKSAVLEALKLKALSVRSRTQHGNPSRTNSSVDPSLNPTGDGTSLPPDSDPTDGFFANTEEFSGLGFDIGDENWPDWTTLAQGYQYDGPGSFL</sequence>
<evidence type="ECO:0000313" key="10">
    <source>
        <dbReference type="Proteomes" id="UP000053342"/>
    </source>
</evidence>
<dbReference type="VEuPathDB" id="FungiDB:PV06_09327"/>
<feature type="region of interest" description="Disordered" evidence="7">
    <location>
        <begin position="86"/>
        <end position="117"/>
    </location>
</feature>
<evidence type="ECO:0000256" key="1">
    <source>
        <dbReference type="ARBA" id="ARBA00004123"/>
    </source>
</evidence>
<dbReference type="HOGENOM" id="CLU_004083_8_0_1"/>
<dbReference type="Gene3D" id="4.10.240.10">
    <property type="entry name" value="Zn(2)-C6 fungal-type DNA-binding domain"/>
    <property type="match status" value="1"/>
</dbReference>
<keyword evidence="5" id="KW-0804">Transcription</keyword>
<evidence type="ECO:0000256" key="7">
    <source>
        <dbReference type="SAM" id="MobiDB-lite"/>
    </source>
</evidence>
<dbReference type="GeneID" id="27361401"/>
<evidence type="ECO:0000256" key="5">
    <source>
        <dbReference type="ARBA" id="ARBA00023163"/>
    </source>
</evidence>
<feature type="region of interest" description="Disordered" evidence="7">
    <location>
        <begin position="605"/>
        <end position="645"/>
    </location>
</feature>
<feature type="region of interest" description="Disordered" evidence="7">
    <location>
        <begin position="1"/>
        <end position="22"/>
    </location>
</feature>
<dbReference type="GO" id="GO:0006351">
    <property type="term" value="P:DNA-templated transcription"/>
    <property type="evidence" value="ECO:0007669"/>
    <property type="project" value="InterPro"/>
</dbReference>
<dbReference type="AlphaFoldDB" id="A0A0D2D7H6"/>
<dbReference type="InterPro" id="IPR007219">
    <property type="entry name" value="XnlR_reg_dom"/>
</dbReference>
<dbReference type="EMBL" id="KN847341">
    <property type="protein sequence ID" value="KIW38355.1"/>
    <property type="molecule type" value="Genomic_DNA"/>
</dbReference>
<feature type="domain" description="Zn(2)-C6 fungal-type" evidence="8">
    <location>
        <begin position="27"/>
        <end position="56"/>
    </location>
</feature>
<dbReference type="InterPro" id="IPR001138">
    <property type="entry name" value="Zn2Cys6_DnaBD"/>
</dbReference>
<reference evidence="9 10" key="1">
    <citation type="submission" date="2015-01" db="EMBL/GenBank/DDBJ databases">
        <title>The Genome Sequence of Exophiala oligosperma CBS72588.</title>
        <authorList>
            <consortium name="The Broad Institute Genomics Platform"/>
            <person name="Cuomo C."/>
            <person name="de Hoog S."/>
            <person name="Gorbushina A."/>
            <person name="Stielow B."/>
            <person name="Teixiera M."/>
            <person name="Abouelleil A."/>
            <person name="Chapman S.B."/>
            <person name="Priest M."/>
            <person name="Young S.K."/>
            <person name="Wortman J."/>
            <person name="Nusbaum C."/>
            <person name="Birren B."/>
        </authorList>
    </citation>
    <scope>NUCLEOTIDE SEQUENCE [LARGE SCALE GENOMIC DNA]</scope>
    <source>
        <strain evidence="9 10">CBS 72588</strain>
    </source>
</reference>
<dbReference type="GO" id="GO:0008270">
    <property type="term" value="F:zinc ion binding"/>
    <property type="evidence" value="ECO:0007669"/>
    <property type="project" value="InterPro"/>
</dbReference>
<dbReference type="RefSeq" id="XP_016258571.1">
    <property type="nucleotide sequence ID" value="XM_016410764.1"/>
</dbReference>
<feature type="compositionally biased region" description="Polar residues" evidence="7">
    <location>
        <begin position="605"/>
        <end position="630"/>
    </location>
</feature>
<keyword evidence="6" id="KW-0539">Nucleus</keyword>
<dbReference type="STRING" id="215243.A0A0D2D7H6"/>
<comment type="subcellular location">
    <subcellularLocation>
        <location evidence="1">Nucleus</location>
    </subcellularLocation>
</comment>
<keyword evidence="4" id="KW-0238">DNA-binding</keyword>
<dbReference type="OrthoDB" id="424974at2759"/>
<proteinExistence type="predicted"/>
<protein>
    <recommendedName>
        <fullName evidence="8">Zn(2)-C6 fungal-type domain-containing protein</fullName>
    </recommendedName>
</protein>
<dbReference type="GO" id="GO:0005634">
    <property type="term" value="C:nucleus"/>
    <property type="evidence" value="ECO:0007669"/>
    <property type="project" value="UniProtKB-SubCell"/>
</dbReference>
<keyword evidence="10" id="KW-1185">Reference proteome</keyword>
<dbReference type="CDD" id="cd00067">
    <property type="entry name" value="GAL4"/>
    <property type="match status" value="1"/>
</dbReference>
<dbReference type="PANTHER" id="PTHR31001:SF57">
    <property type="entry name" value="ZN(II)2CYS6 TRANSCRIPTION FACTOR (EUROFUNG)"/>
    <property type="match status" value="1"/>
</dbReference>
<dbReference type="SMART" id="SM00066">
    <property type="entry name" value="GAL4"/>
    <property type="match status" value="1"/>
</dbReference>
<name>A0A0D2D7H6_9EURO</name>
<dbReference type="SMART" id="SM00906">
    <property type="entry name" value="Fungal_trans"/>
    <property type="match status" value="1"/>
</dbReference>
<organism evidence="9 10">
    <name type="scientific">Exophiala oligosperma</name>
    <dbReference type="NCBI Taxonomy" id="215243"/>
    <lineage>
        <taxon>Eukaryota</taxon>
        <taxon>Fungi</taxon>
        <taxon>Dikarya</taxon>
        <taxon>Ascomycota</taxon>
        <taxon>Pezizomycotina</taxon>
        <taxon>Eurotiomycetes</taxon>
        <taxon>Chaetothyriomycetidae</taxon>
        <taxon>Chaetothyriales</taxon>
        <taxon>Herpotrichiellaceae</taxon>
        <taxon>Exophiala</taxon>
    </lineage>
</organism>
<accession>A0A0D2D7H6</accession>
<gene>
    <name evidence="9" type="ORF">PV06_09327</name>
</gene>
<dbReference type="GO" id="GO:0000981">
    <property type="term" value="F:DNA-binding transcription factor activity, RNA polymerase II-specific"/>
    <property type="evidence" value="ECO:0007669"/>
    <property type="project" value="InterPro"/>
</dbReference>
<evidence type="ECO:0000256" key="2">
    <source>
        <dbReference type="ARBA" id="ARBA00022723"/>
    </source>
</evidence>
<dbReference type="GO" id="GO:0003677">
    <property type="term" value="F:DNA binding"/>
    <property type="evidence" value="ECO:0007669"/>
    <property type="project" value="UniProtKB-KW"/>
</dbReference>
<dbReference type="PANTHER" id="PTHR31001">
    <property type="entry name" value="UNCHARACTERIZED TRANSCRIPTIONAL REGULATORY PROTEIN"/>
    <property type="match status" value="1"/>
</dbReference>
<dbReference type="InterPro" id="IPR036864">
    <property type="entry name" value="Zn2-C6_fun-type_DNA-bd_sf"/>
</dbReference>
<evidence type="ECO:0000256" key="3">
    <source>
        <dbReference type="ARBA" id="ARBA00023015"/>
    </source>
</evidence>
<dbReference type="Proteomes" id="UP000053342">
    <property type="component" value="Unassembled WGS sequence"/>
</dbReference>
<keyword evidence="3" id="KW-0805">Transcription regulation</keyword>
<evidence type="ECO:0000259" key="8">
    <source>
        <dbReference type="PROSITE" id="PS50048"/>
    </source>
</evidence>
<evidence type="ECO:0000256" key="6">
    <source>
        <dbReference type="ARBA" id="ARBA00023242"/>
    </source>
</evidence>
<dbReference type="InterPro" id="IPR050613">
    <property type="entry name" value="Sec_Metabolite_Reg"/>
</dbReference>
<keyword evidence="2" id="KW-0479">Metal-binding</keyword>
<dbReference type="CDD" id="cd12148">
    <property type="entry name" value="fungal_TF_MHR"/>
    <property type="match status" value="1"/>
</dbReference>
<dbReference type="Pfam" id="PF00172">
    <property type="entry name" value="Zn_clus"/>
    <property type="match status" value="1"/>
</dbReference>
<feature type="compositionally biased region" description="Basic and acidic residues" evidence="7">
    <location>
        <begin position="9"/>
        <end position="19"/>
    </location>
</feature>
<evidence type="ECO:0000313" key="9">
    <source>
        <dbReference type="EMBL" id="KIW38355.1"/>
    </source>
</evidence>
<dbReference type="SUPFAM" id="SSF57701">
    <property type="entry name" value="Zn2/Cys6 DNA-binding domain"/>
    <property type="match status" value="1"/>
</dbReference>